<dbReference type="OrthoDB" id="38535at2759"/>
<keyword evidence="4" id="KW-1185">Reference proteome</keyword>
<name>A0A8J5XDF9_DIALT</name>
<reference evidence="3" key="1">
    <citation type="submission" date="2021-05" db="EMBL/GenBank/DDBJ databases">
        <title>The genome of the haptophyte Pavlova lutheri (Diacronema luteri, Pavlovales) - a model for lipid biosynthesis in eukaryotic algae.</title>
        <authorList>
            <person name="Hulatt C.J."/>
            <person name="Posewitz M.C."/>
        </authorList>
    </citation>
    <scope>NUCLEOTIDE SEQUENCE</scope>
    <source>
        <strain evidence="3">NIVA-4/92</strain>
    </source>
</reference>
<evidence type="ECO:0000313" key="3">
    <source>
        <dbReference type="EMBL" id="KAG8466676.1"/>
    </source>
</evidence>
<accession>A0A8J5XDF9</accession>
<sequence>MWPLALLLSPAYVTHAGPCAPRLAARAAGLSRVAMGYVPDGLTAEEYKKIKEREKAQKNLGASGTNRFQSRSMYAFQKALESGEAAHLFPVDPKKVKAGAIKLEDVPYMQRRDGRWDQSDVKGAAKRKWSRWDKAYENGGRAQSTSVSIFGGASLPWTSAALAERAAAGPDKELVKQWKAMGIKVDKDGNPITAASKRGPKQAEPAAQKKGKGLFGLF</sequence>
<feature type="signal peptide" evidence="2">
    <location>
        <begin position="1"/>
        <end position="16"/>
    </location>
</feature>
<keyword evidence="2" id="KW-0732">Signal</keyword>
<dbReference type="Proteomes" id="UP000751190">
    <property type="component" value="Unassembled WGS sequence"/>
</dbReference>
<dbReference type="AlphaFoldDB" id="A0A8J5XDF9"/>
<evidence type="ECO:0000256" key="1">
    <source>
        <dbReference type="SAM" id="MobiDB-lite"/>
    </source>
</evidence>
<protein>
    <submittedName>
        <fullName evidence="3">Uncharacterized protein</fullName>
    </submittedName>
</protein>
<gene>
    <name evidence="3" type="ORF">KFE25_008055</name>
</gene>
<dbReference type="EMBL" id="JAGTXO010000007">
    <property type="protein sequence ID" value="KAG8466676.1"/>
    <property type="molecule type" value="Genomic_DNA"/>
</dbReference>
<evidence type="ECO:0000256" key="2">
    <source>
        <dbReference type="SAM" id="SignalP"/>
    </source>
</evidence>
<feature type="region of interest" description="Disordered" evidence="1">
    <location>
        <begin position="188"/>
        <end position="218"/>
    </location>
</feature>
<feature type="chain" id="PRO_5035255582" evidence="2">
    <location>
        <begin position="17"/>
        <end position="218"/>
    </location>
</feature>
<evidence type="ECO:0000313" key="4">
    <source>
        <dbReference type="Proteomes" id="UP000751190"/>
    </source>
</evidence>
<proteinExistence type="predicted"/>
<organism evidence="3 4">
    <name type="scientific">Diacronema lutheri</name>
    <name type="common">Unicellular marine alga</name>
    <name type="synonym">Monochrysis lutheri</name>
    <dbReference type="NCBI Taxonomy" id="2081491"/>
    <lineage>
        <taxon>Eukaryota</taxon>
        <taxon>Haptista</taxon>
        <taxon>Haptophyta</taxon>
        <taxon>Pavlovophyceae</taxon>
        <taxon>Pavlovales</taxon>
        <taxon>Pavlovaceae</taxon>
        <taxon>Diacronema</taxon>
    </lineage>
</organism>
<comment type="caution">
    <text evidence="3">The sequence shown here is derived from an EMBL/GenBank/DDBJ whole genome shotgun (WGS) entry which is preliminary data.</text>
</comment>